<comment type="caution">
    <text evidence="1">Lacks conserved residue(s) required for the propagation of feature annotation.</text>
</comment>
<dbReference type="PANTHER" id="PTHR45901">
    <property type="entry name" value="PROTEIN CBG12474"/>
    <property type="match status" value="1"/>
</dbReference>
<dbReference type="InterPro" id="IPR001024">
    <property type="entry name" value="PLAT/LH2_dom"/>
</dbReference>
<reference evidence="3" key="1">
    <citation type="journal article" date="2020" name="J. Eukaryot. Microbiol.">
        <title>De novo Sequencing, Assembly and Annotation of the Transcriptome for the Free-Living Testate Amoeba Arcella intermedia.</title>
        <authorList>
            <person name="Ribeiro G.M."/>
            <person name="Porfirio-Sousa A.L."/>
            <person name="Maurer-Alcala X.X."/>
            <person name="Katz L.A."/>
            <person name="Lahr D.J.G."/>
        </authorList>
    </citation>
    <scope>NUCLEOTIDE SEQUENCE</scope>
</reference>
<feature type="domain" description="PLAT" evidence="2">
    <location>
        <begin position="33"/>
        <end position="148"/>
    </location>
</feature>
<accession>A0A6B2KXB6</accession>
<protein>
    <recommendedName>
        <fullName evidence="2">PLAT domain-containing protein</fullName>
    </recommendedName>
</protein>
<feature type="domain" description="PLAT" evidence="2">
    <location>
        <begin position="674"/>
        <end position="789"/>
    </location>
</feature>
<dbReference type="Gene3D" id="2.40.180.10">
    <property type="entry name" value="Catalase core domain"/>
    <property type="match status" value="6"/>
</dbReference>
<dbReference type="InterPro" id="IPR036392">
    <property type="entry name" value="PLAT/LH2_dom_sf"/>
</dbReference>
<dbReference type="Gene3D" id="2.60.60.20">
    <property type="entry name" value="PLAT/LH2 domain"/>
    <property type="match status" value="1"/>
</dbReference>
<dbReference type="Pfam" id="PF01477">
    <property type="entry name" value="PLAT"/>
    <property type="match status" value="7"/>
</dbReference>
<dbReference type="InterPro" id="IPR052970">
    <property type="entry name" value="Inner_ear_hair_cell_LOXHD"/>
</dbReference>
<dbReference type="PANTHER" id="PTHR45901:SF3">
    <property type="entry name" value="LIPOXYGENASE HOMOLOGY DOMAIN-CONTAINING PROTEIN 1"/>
    <property type="match status" value="1"/>
</dbReference>
<dbReference type="CDD" id="cd01756">
    <property type="entry name" value="PLAT_repeat"/>
    <property type="match status" value="6"/>
</dbReference>
<evidence type="ECO:0000313" key="3">
    <source>
        <dbReference type="EMBL" id="NDV29379.1"/>
    </source>
</evidence>
<organism evidence="3">
    <name type="scientific">Arcella intermedia</name>
    <dbReference type="NCBI Taxonomy" id="1963864"/>
    <lineage>
        <taxon>Eukaryota</taxon>
        <taxon>Amoebozoa</taxon>
        <taxon>Tubulinea</taxon>
        <taxon>Elardia</taxon>
        <taxon>Arcellinida</taxon>
        <taxon>Sphaerothecina</taxon>
        <taxon>Arcellidae</taxon>
        <taxon>Arcella</taxon>
    </lineage>
</organism>
<evidence type="ECO:0000259" key="2">
    <source>
        <dbReference type="PROSITE" id="PS50095"/>
    </source>
</evidence>
<dbReference type="AlphaFoldDB" id="A0A6B2KXB6"/>
<dbReference type="EMBL" id="GIBP01000410">
    <property type="protein sequence ID" value="NDV29379.1"/>
    <property type="molecule type" value="Transcribed_RNA"/>
</dbReference>
<sequence length="920" mass="101171">MCGKWFDAKEGDGLVVREIPVSAEDGEPSAPVTKYILTVFTGDRRGAGTDANVFVDLIGANGESGPKKLENGLDNFERAKTDIFVFRCPHLGDLQKIRIGHDNSGFAAGWFLDKVIVNDAKTNKDYFFLVGKWFAKDEDDGAIMREIVPADSDGKTYEPYVTYEVSVVTGDRMYSGTDAQIFITIFGEKGNTGKRILDNPKKHPAFERGQTDVFGVSTTYLGDLKKILIGHDNSGVGPGWFLDKVIIKDPQTNQQVFFLCGKWFADDEDDKQIVREIPSQKEDGSACDPLVHYNVVVMTGDRRGAGTDATVSIFIEGEKGNSGDRILDASFTRSSVHKFAIPCVDLGPIKQIRIGHDNRGVGPGWFLDRVIVRDTLRSAEHFFVAGRWLAQDEDDGKTSINILPSKPSDVLPTPALTTYRVSIFTGDVRGAGTDALVFLELFGDKGKTGEKKLDAGREAFEKGKKDEFGIEVEDLGNLQRLRIGHDGSGFGPGWFLDKVVVRNEASGQQWFFLSGQWFDSTQGDGKIVRDIIASTSDGVTYSPLTKYLLEVRTADRKGAGTKSNVFVTLYGSTTDSGEQALEGPDSFKSGGIDHFEISTSDLGALSKINVRHDNSGWGANASWFVDKFIVTNQSTGQRWFFLIGKHLALKTGEKKISCQVPASKEDGTTVLPLSLYKFTFLTGDTRGAGTNANVFIQVFGKNGDSGVLQLEGEENSFERGQRSTFGYQLVDLGDIQKIKVGHDNSGFFPGWFLVNVLVRNEKTGQEYNFPSDQWFDKDKGDGQIARELYPAPNSGQVSTAVGYEVLIVTANRHGAGTEANVFLQVFGTSGETERMALGKGKFDRGQTHKHDFQIKDLGALTKIRMGHDNSGIGPGWMVDKVTVKNLRTEDVYEFPVFQWFDKGEADGKIVRDIEVSSKDQ</sequence>
<feature type="domain" description="PLAT" evidence="2">
    <location>
        <begin position="801"/>
        <end position="914"/>
    </location>
</feature>
<feature type="domain" description="PLAT" evidence="2">
    <location>
        <begin position="417"/>
        <end position="532"/>
    </location>
</feature>
<dbReference type="SUPFAM" id="SSF49723">
    <property type="entry name" value="Lipase/lipooxygenase domain (PLAT/LH2 domain)"/>
    <property type="match status" value="7"/>
</dbReference>
<dbReference type="SMART" id="SM00308">
    <property type="entry name" value="LH2"/>
    <property type="match status" value="6"/>
</dbReference>
<name>A0A6B2KXB6_9EUKA</name>
<feature type="domain" description="PLAT" evidence="2">
    <location>
        <begin position="291"/>
        <end position="403"/>
    </location>
</feature>
<proteinExistence type="predicted"/>
<evidence type="ECO:0000256" key="1">
    <source>
        <dbReference type="PROSITE-ProRule" id="PRU00152"/>
    </source>
</evidence>
<feature type="domain" description="PLAT" evidence="2">
    <location>
        <begin position="545"/>
        <end position="661"/>
    </location>
</feature>
<dbReference type="PROSITE" id="PS50095">
    <property type="entry name" value="PLAT"/>
    <property type="match status" value="7"/>
</dbReference>
<feature type="domain" description="PLAT" evidence="2">
    <location>
        <begin position="161"/>
        <end position="278"/>
    </location>
</feature>